<evidence type="ECO:0000259" key="2">
    <source>
        <dbReference type="Pfam" id="PF14111"/>
    </source>
</evidence>
<dbReference type="AlphaFoldDB" id="A0A6N2AGQ1"/>
<comment type="caution">
    <text evidence="3">The sequence shown here is derived from an EMBL/GenBank/DDBJ whole genome shotgun (WGS) entry which is preliminary data.</text>
</comment>
<dbReference type="PANTHER" id="PTHR33233:SF17">
    <property type="entry name" value="DUF4283 DOMAIN-CONTAINING PROTEIN"/>
    <property type="match status" value="1"/>
</dbReference>
<dbReference type="Pfam" id="PF14111">
    <property type="entry name" value="DUF4283"/>
    <property type="match status" value="1"/>
</dbReference>
<dbReference type="EMBL" id="RXGB01022606">
    <property type="protein sequence ID" value="TMW81652.1"/>
    <property type="molecule type" value="Genomic_DNA"/>
</dbReference>
<protein>
    <recommendedName>
        <fullName evidence="2">DUF4283 domain-containing protein</fullName>
    </recommendedName>
</protein>
<name>A0A6N2AGQ1_SOLCI</name>
<feature type="compositionally biased region" description="Polar residues" evidence="1">
    <location>
        <begin position="14"/>
        <end position="23"/>
    </location>
</feature>
<proteinExistence type="predicted"/>
<accession>A0A6N2AGQ1</accession>
<dbReference type="InterPro" id="IPR025558">
    <property type="entry name" value="DUF4283"/>
</dbReference>
<feature type="domain" description="DUF4283" evidence="2">
    <location>
        <begin position="98"/>
        <end position="181"/>
    </location>
</feature>
<reference evidence="3" key="1">
    <citation type="submission" date="2019-05" db="EMBL/GenBank/DDBJ databases">
        <title>The de novo reference genome and transcriptome assemblies of the wild tomato species Solanum chilense.</title>
        <authorList>
            <person name="Stam R."/>
            <person name="Nosenko T."/>
            <person name="Hoerger A.C."/>
            <person name="Stephan W."/>
            <person name="Seidel M.A."/>
            <person name="Kuhn J.M.M."/>
            <person name="Haberer G."/>
            <person name="Tellier A."/>
        </authorList>
    </citation>
    <scope>NUCLEOTIDE SEQUENCE</scope>
    <source>
        <tissue evidence="3">Mature leaves</tissue>
    </source>
</reference>
<gene>
    <name evidence="3" type="ORF">EJD97_008480</name>
</gene>
<evidence type="ECO:0000313" key="3">
    <source>
        <dbReference type="EMBL" id="TMW81652.1"/>
    </source>
</evidence>
<dbReference type="PANTHER" id="PTHR33233">
    <property type="entry name" value="ENDONUCLEASE/EXONUCLEASE/PHOSPHATASE"/>
    <property type="match status" value="1"/>
</dbReference>
<feature type="region of interest" description="Disordered" evidence="1">
    <location>
        <begin position="1"/>
        <end position="29"/>
    </location>
</feature>
<sequence>MEQWPSFLTREKTPTINVGSTNQSEGSEELLDELDKSETRGEAQRMLDMNAETGKKWANFLNSNRMSVKGMSLNYVNLVMRNGKQVIELKKEEVDKANAQWKQAIILYVVGNLQNIVAIERYIAMLVNTVSKPKVYYHNDGYFLVRFASLDDRNEVLYSGPHMLNNKPIIVKVWNSDFNFNKEVLQTVPIWVKYPNLTLNCWSMDSLSRISS</sequence>
<organism evidence="3">
    <name type="scientific">Solanum chilense</name>
    <name type="common">Tomato</name>
    <name type="synonym">Lycopersicon chilense</name>
    <dbReference type="NCBI Taxonomy" id="4083"/>
    <lineage>
        <taxon>Eukaryota</taxon>
        <taxon>Viridiplantae</taxon>
        <taxon>Streptophyta</taxon>
        <taxon>Embryophyta</taxon>
        <taxon>Tracheophyta</taxon>
        <taxon>Spermatophyta</taxon>
        <taxon>Magnoliopsida</taxon>
        <taxon>eudicotyledons</taxon>
        <taxon>Gunneridae</taxon>
        <taxon>Pentapetalae</taxon>
        <taxon>asterids</taxon>
        <taxon>lamiids</taxon>
        <taxon>Solanales</taxon>
        <taxon>Solanaceae</taxon>
        <taxon>Solanoideae</taxon>
        <taxon>Solaneae</taxon>
        <taxon>Solanum</taxon>
        <taxon>Solanum subgen. Lycopersicon</taxon>
    </lineage>
</organism>
<evidence type="ECO:0000256" key="1">
    <source>
        <dbReference type="SAM" id="MobiDB-lite"/>
    </source>
</evidence>